<keyword evidence="6" id="KW-1015">Disulfide bond</keyword>
<feature type="domain" description="Ig-like" evidence="10">
    <location>
        <begin position="42"/>
        <end position="147"/>
    </location>
</feature>
<evidence type="ECO:0000256" key="8">
    <source>
        <dbReference type="SAM" id="Phobius"/>
    </source>
</evidence>
<evidence type="ECO:0000256" key="7">
    <source>
        <dbReference type="ARBA" id="ARBA00023180"/>
    </source>
</evidence>
<dbReference type="InterPro" id="IPR040012">
    <property type="entry name" value="CD200R"/>
</dbReference>
<evidence type="ECO:0000259" key="10">
    <source>
        <dbReference type="PROSITE" id="PS50835"/>
    </source>
</evidence>
<dbReference type="InterPro" id="IPR036179">
    <property type="entry name" value="Ig-like_dom_sf"/>
</dbReference>
<dbReference type="InterPro" id="IPR007110">
    <property type="entry name" value="Ig-like_dom"/>
</dbReference>
<feature type="signal peptide" evidence="9">
    <location>
        <begin position="1"/>
        <end position="22"/>
    </location>
</feature>
<keyword evidence="9" id="KW-0732">Signal</keyword>
<keyword evidence="4 8" id="KW-1133">Transmembrane helix</keyword>
<evidence type="ECO:0000256" key="9">
    <source>
        <dbReference type="SAM" id="SignalP"/>
    </source>
</evidence>
<gene>
    <name evidence="11" type="ORF">KOW79_004834</name>
</gene>
<keyword evidence="5 8" id="KW-0472">Membrane</keyword>
<feature type="chain" id="PRO_5039699358" description="Ig-like domain-containing protein" evidence="9">
    <location>
        <begin position="23"/>
        <end position="331"/>
    </location>
</feature>
<comment type="subcellular location">
    <subcellularLocation>
        <location evidence="1">Membrane</location>
        <topology evidence="1">Single-pass membrane protein</topology>
    </subcellularLocation>
</comment>
<evidence type="ECO:0000256" key="1">
    <source>
        <dbReference type="ARBA" id="ARBA00004167"/>
    </source>
</evidence>
<dbReference type="AlphaFoldDB" id="A0A9D3NXT0"/>
<dbReference type="OrthoDB" id="8915654at2759"/>
<evidence type="ECO:0000256" key="6">
    <source>
        <dbReference type="ARBA" id="ARBA00023157"/>
    </source>
</evidence>
<feature type="transmembrane region" description="Helical" evidence="8">
    <location>
        <begin position="249"/>
        <end position="271"/>
    </location>
</feature>
<dbReference type="GO" id="GO:0016020">
    <property type="term" value="C:membrane"/>
    <property type="evidence" value="ECO:0007669"/>
    <property type="project" value="UniProtKB-SubCell"/>
</dbReference>
<accession>A0A9D3NXT0</accession>
<evidence type="ECO:0000256" key="4">
    <source>
        <dbReference type="ARBA" id="ARBA00022989"/>
    </source>
</evidence>
<evidence type="ECO:0000313" key="11">
    <source>
        <dbReference type="EMBL" id="KAG7330865.1"/>
    </source>
</evidence>
<name>A0A9D3NXT0_9TELE</name>
<keyword evidence="7" id="KW-0325">Glycoprotein</keyword>
<proteinExistence type="inferred from homology"/>
<organism evidence="11 12">
    <name type="scientific">Hemibagrus wyckioides</name>
    <dbReference type="NCBI Taxonomy" id="337641"/>
    <lineage>
        <taxon>Eukaryota</taxon>
        <taxon>Metazoa</taxon>
        <taxon>Chordata</taxon>
        <taxon>Craniata</taxon>
        <taxon>Vertebrata</taxon>
        <taxon>Euteleostomi</taxon>
        <taxon>Actinopterygii</taxon>
        <taxon>Neopterygii</taxon>
        <taxon>Teleostei</taxon>
        <taxon>Ostariophysi</taxon>
        <taxon>Siluriformes</taxon>
        <taxon>Bagridae</taxon>
        <taxon>Hemibagrus</taxon>
    </lineage>
</organism>
<dbReference type="PROSITE" id="PS50835">
    <property type="entry name" value="IG_LIKE"/>
    <property type="match status" value="1"/>
</dbReference>
<protein>
    <recommendedName>
        <fullName evidence="10">Ig-like domain-containing protein</fullName>
    </recommendedName>
</protein>
<keyword evidence="12" id="KW-1185">Reference proteome</keyword>
<sequence>MELKLVLIAIFISPICLTRSLASGTASLSANKRQLRSASTKEKLTVYRNEFVELGTTVTLKCSNTKIAWNDMIFVIWKIPMRDTYCIIAVAKNDSDHDTCHDGKKQNHTADGTYHLIIPKFSVQDEGNYTCDTSYQAGGSVEIIRVSAWARPHLTGWLENEGGHTVAVCEATGKPAASIYWETPWNSSSSITQTSKNTGQLSTVISRLCLPQNTSYKNLICVATANDAMHTVTRFSNFTFTFIDTQNNLALILGVVLPTIVTVFLLFVLYLKCKNHMPLSIFRKICCKLDKPATNEEKPQQPCDPEELEPYASYVQRVNSIYNSSADLFKA</sequence>
<dbReference type="PANTHER" id="PTHR21462">
    <property type="entry name" value="CELL SURFACE GLYCOPROTEIN OX2 RECEPTOR PRECURSOR"/>
    <property type="match status" value="1"/>
</dbReference>
<dbReference type="SUPFAM" id="SSF48726">
    <property type="entry name" value="Immunoglobulin"/>
    <property type="match status" value="1"/>
</dbReference>
<dbReference type="GO" id="GO:0009986">
    <property type="term" value="C:cell surface"/>
    <property type="evidence" value="ECO:0007669"/>
    <property type="project" value="UniProtKB-ARBA"/>
</dbReference>
<dbReference type="GO" id="GO:0038023">
    <property type="term" value="F:signaling receptor activity"/>
    <property type="evidence" value="ECO:0007669"/>
    <property type="project" value="InterPro"/>
</dbReference>
<dbReference type="InterPro" id="IPR013106">
    <property type="entry name" value="Ig_V-set"/>
</dbReference>
<comment type="similarity">
    <text evidence="2">Belongs to the CD200R family.</text>
</comment>
<dbReference type="InterPro" id="IPR013783">
    <property type="entry name" value="Ig-like_fold"/>
</dbReference>
<reference evidence="11 12" key="1">
    <citation type="submission" date="2021-06" db="EMBL/GenBank/DDBJ databases">
        <title>Chromosome-level genome assembly of the red-tail catfish (Hemibagrus wyckioides).</title>
        <authorList>
            <person name="Shao F."/>
        </authorList>
    </citation>
    <scope>NUCLEOTIDE SEQUENCE [LARGE SCALE GENOMIC DNA]</scope>
    <source>
        <strain evidence="11">EC202008001</strain>
        <tissue evidence="11">Blood</tissue>
    </source>
</reference>
<comment type="caution">
    <text evidence="11">The sequence shown here is derived from an EMBL/GenBank/DDBJ whole genome shotgun (WGS) entry which is preliminary data.</text>
</comment>
<evidence type="ECO:0000313" key="12">
    <source>
        <dbReference type="Proteomes" id="UP000824219"/>
    </source>
</evidence>
<dbReference type="Proteomes" id="UP000824219">
    <property type="component" value="Linkage Group LG06"/>
</dbReference>
<dbReference type="Pfam" id="PF07686">
    <property type="entry name" value="V-set"/>
    <property type="match status" value="1"/>
</dbReference>
<dbReference type="GO" id="GO:0150077">
    <property type="term" value="P:regulation of neuroinflammatory response"/>
    <property type="evidence" value="ECO:0007669"/>
    <property type="project" value="InterPro"/>
</dbReference>
<evidence type="ECO:0000256" key="5">
    <source>
        <dbReference type="ARBA" id="ARBA00023136"/>
    </source>
</evidence>
<keyword evidence="3 8" id="KW-0812">Transmembrane</keyword>
<dbReference type="Gene3D" id="2.60.40.10">
    <property type="entry name" value="Immunoglobulins"/>
    <property type="match status" value="2"/>
</dbReference>
<evidence type="ECO:0000256" key="3">
    <source>
        <dbReference type="ARBA" id="ARBA00022692"/>
    </source>
</evidence>
<dbReference type="EMBL" id="JAHKSW010000006">
    <property type="protein sequence ID" value="KAG7330865.1"/>
    <property type="molecule type" value="Genomic_DNA"/>
</dbReference>
<dbReference type="PANTHER" id="PTHR21462:SF2">
    <property type="entry name" value="CELL SURFACE GLYCOPROTEIN CD200 RECEPTOR 2"/>
    <property type="match status" value="1"/>
</dbReference>
<evidence type="ECO:0000256" key="2">
    <source>
        <dbReference type="ARBA" id="ARBA00008215"/>
    </source>
</evidence>